<feature type="transmembrane region" description="Helical" evidence="2">
    <location>
        <begin position="211"/>
        <end position="231"/>
    </location>
</feature>
<protein>
    <submittedName>
        <fullName evidence="3">CLUMA_CG011292, isoform A</fullName>
    </submittedName>
</protein>
<dbReference type="Proteomes" id="UP000183832">
    <property type="component" value="Unassembled WGS sequence"/>
</dbReference>
<dbReference type="SUPFAM" id="SSF103473">
    <property type="entry name" value="MFS general substrate transporter"/>
    <property type="match status" value="1"/>
</dbReference>
<sequence length="488" mass="53558">MTETLLTNHSNHVVVPAKLPDKSQERPVEHIEPPDGGIRAYLVMVCAFLCNGIIFGIINTYSVIYLSLQRQLKDSGDEAASSKASLVGSLTIGATFLFSPISGILVDKLGLRTTTFIGGLLTTSGMFLSSYFVDEPFNPDNVTMLCLTYGIMFGTGAALAYTPTLAILGHYFKRYLGVVNGLVTAGSSVFTALLPGALTYIEINYGLKKCLITLTFLSSFIILCAIVYKPLQPPPPPKEKKSGRSQCYNVTRSVINFDNWKKKKYIIWAISIPIALFGYFVPYVHISKFITEKFPENNQNLPLICIGITSGLGRIIFGMISDLPGVNRIFLQQISFYFIGMMTMCLPITGNYSVLLVICLTLGLFDGCFISLLGPIAYDICGPHGAAQAIGFLLGLCSFGLTSGPPLAGKMFDKTQSYKWPFIIAGIPPIVGATFMFLTRYVKDDVRRKNEDKELQPFQNIPQLAWEKENNNKTVDGNRKATLAGPDE</sequence>
<feature type="compositionally biased region" description="Basic and acidic residues" evidence="1">
    <location>
        <begin position="469"/>
        <end position="479"/>
    </location>
</feature>
<dbReference type="OrthoDB" id="6499973at2759"/>
<evidence type="ECO:0000256" key="2">
    <source>
        <dbReference type="SAM" id="Phobius"/>
    </source>
</evidence>
<keyword evidence="4" id="KW-1185">Reference proteome</keyword>
<dbReference type="STRING" id="568069.A0A1J1ICA4"/>
<name>A0A1J1ICA4_9DIPT</name>
<feature type="transmembrane region" description="Helical" evidence="2">
    <location>
        <begin position="147"/>
        <end position="168"/>
    </location>
</feature>
<gene>
    <name evidence="3" type="ORF">CLUMA_CG011292</name>
</gene>
<evidence type="ECO:0000313" key="3">
    <source>
        <dbReference type="EMBL" id="CRK97917.1"/>
    </source>
</evidence>
<dbReference type="InterPro" id="IPR011701">
    <property type="entry name" value="MFS"/>
</dbReference>
<feature type="transmembrane region" description="Helical" evidence="2">
    <location>
        <begin position="420"/>
        <end position="439"/>
    </location>
</feature>
<dbReference type="Pfam" id="PF07690">
    <property type="entry name" value="MFS_1"/>
    <property type="match status" value="1"/>
</dbReference>
<feature type="transmembrane region" description="Helical" evidence="2">
    <location>
        <begin position="175"/>
        <end position="199"/>
    </location>
</feature>
<dbReference type="PANTHER" id="PTHR11360:SF312">
    <property type="entry name" value="KARMOISIN, ISOFORM B"/>
    <property type="match status" value="1"/>
</dbReference>
<proteinExistence type="predicted"/>
<accession>A0A1J1ICA4</accession>
<keyword evidence="2" id="KW-0472">Membrane</keyword>
<dbReference type="EMBL" id="CVRI01000047">
    <property type="protein sequence ID" value="CRK97917.1"/>
    <property type="molecule type" value="Genomic_DNA"/>
</dbReference>
<dbReference type="Gene3D" id="1.20.1250.20">
    <property type="entry name" value="MFS general substrate transporter like domains"/>
    <property type="match status" value="2"/>
</dbReference>
<dbReference type="InterPro" id="IPR050327">
    <property type="entry name" value="Proton-linked_MCT"/>
</dbReference>
<feature type="region of interest" description="Disordered" evidence="1">
    <location>
        <begin position="469"/>
        <end position="488"/>
    </location>
</feature>
<keyword evidence="2" id="KW-0812">Transmembrane</keyword>
<feature type="transmembrane region" description="Helical" evidence="2">
    <location>
        <begin position="265"/>
        <end position="281"/>
    </location>
</feature>
<keyword evidence="2" id="KW-1133">Transmembrane helix</keyword>
<feature type="transmembrane region" description="Helical" evidence="2">
    <location>
        <begin position="113"/>
        <end position="132"/>
    </location>
</feature>
<organism evidence="3 4">
    <name type="scientific">Clunio marinus</name>
    <dbReference type="NCBI Taxonomy" id="568069"/>
    <lineage>
        <taxon>Eukaryota</taxon>
        <taxon>Metazoa</taxon>
        <taxon>Ecdysozoa</taxon>
        <taxon>Arthropoda</taxon>
        <taxon>Hexapoda</taxon>
        <taxon>Insecta</taxon>
        <taxon>Pterygota</taxon>
        <taxon>Neoptera</taxon>
        <taxon>Endopterygota</taxon>
        <taxon>Diptera</taxon>
        <taxon>Nematocera</taxon>
        <taxon>Chironomoidea</taxon>
        <taxon>Chironomidae</taxon>
        <taxon>Clunio</taxon>
    </lineage>
</organism>
<feature type="transmembrane region" description="Helical" evidence="2">
    <location>
        <begin position="329"/>
        <end position="349"/>
    </location>
</feature>
<dbReference type="PANTHER" id="PTHR11360">
    <property type="entry name" value="MONOCARBOXYLATE TRANSPORTER"/>
    <property type="match status" value="1"/>
</dbReference>
<evidence type="ECO:0000256" key="1">
    <source>
        <dbReference type="SAM" id="MobiDB-lite"/>
    </source>
</evidence>
<feature type="transmembrane region" description="Helical" evidence="2">
    <location>
        <begin position="40"/>
        <end position="64"/>
    </location>
</feature>
<dbReference type="InterPro" id="IPR036259">
    <property type="entry name" value="MFS_trans_sf"/>
</dbReference>
<evidence type="ECO:0000313" key="4">
    <source>
        <dbReference type="Proteomes" id="UP000183832"/>
    </source>
</evidence>
<reference evidence="3 4" key="1">
    <citation type="submission" date="2015-04" db="EMBL/GenBank/DDBJ databases">
        <authorList>
            <person name="Syromyatnikov M.Y."/>
            <person name="Popov V.N."/>
        </authorList>
    </citation>
    <scope>NUCLEOTIDE SEQUENCE [LARGE SCALE GENOMIC DNA]</scope>
</reference>
<feature type="transmembrane region" description="Helical" evidence="2">
    <location>
        <begin position="355"/>
        <end position="378"/>
    </location>
</feature>
<dbReference type="FunFam" id="1.20.1250.20:FF:000413">
    <property type="entry name" value="Karmoisin, isoform B"/>
    <property type="match status" value="1"/>
</dbReference>
<feature type="transmembrane region" description="Helical" evidence="2">
    <location>
        <begin position="84"/>
        <end position="106"/>
    </location>
</feature>
<dbReference type="GO" id="GO:0022857">
    <property type="term" value="F:transmembrane transporter activity"/>
    <property type="evidence" value="ECO:0007669"/>
    <property type="project" value="InterPro"/>
</dbReference>
<feature type="transmembrane region" description="Helical" evidence="2">
    <location>
        <begin position="301"/>
        <end position="317"/>
    </location>
</feature>
<dbReference type="AlphaFoldDB" id="A0A1J1ICA4"/>